<evidence type="ECO:0000256" key="3">
    <source>
        <dbReference type="ARBA" id="ARBA00022691"/>
    </source>
</evidence>
<name>A0ABU5H8T7_9BACT</name>
<protein>
    <submittedName>
        <fullName evidence="7">4Fe-4S single cluster domain-containing protein</fullName>
    </submittedName>
</protein>
<dbReference type="RefSeq" id="WP_321548618.1">
    <property type="nucleotide sequence ID" value="NZ_JAXIVS010000009.1"/>
</dbReference>
<dbReference type="EMBL" id="JAXIVS010000009">
    <property type="protein sequence ID" value="MDY7229898.1"/>
    <property type="molecule type" value="Genomic_DNA"/>
</dbReference>
<gene>
    <name evidence="7" type="ORF">SYV04_26125</name>
</gene>
<keyword evidence="5" id="KW-0408">Iron</keyword>
<dbReference type="Proteomes" id="UP001291309">
    <property type="component" value="Unassembled WGS sequence"/>
</dbReference>
<dbReference type="Pfam" id="PF13353">
    <property type="entry name" value="Fer4_12"/>
    <property type="match status" value="1"/>
</dbReference>
<evidence type="ECO:0000256" key="2">
    <source>
        <dbReference type="ARBA" id="ARBA00022485"/>
    </source>
</evidence>
<evidence type="ECO:0000256" key="5">
    <source>
        <dbReference type="ARBA" id="ARBA00023004"/>
    </source>
</evidence>
<proteinExistence type="predicted"/>
<evidence type="ECO:0000313" key="8">
    <source>
        <dbReference type="Proteomes" id="UP001291309"/>
    </source>
</evidence>
<dbReference type="SFLD" id="SFLDS00029">
    <property type="entry name" value="Radical_SAM"/>
    <property type="match status" value="1"/>
</dbReference>
<keyword evidence="4" id="KW-0479">Metal-binding</keyword>
<keyword evidence="3" id="KW-0949">S-adenosyl-L-methionine</keyword>
<comment type="cofactor">
    <cofactor evidence="1">
        <name>[4Fe-4S] cluster</name>
        <dbReference type="ChEBI" id="CHEBI:49883"/>
    </cofactor>
</comment>
<dbReference type="SUPFAM" id="SSF102114">
    <property type="entry name" value="Radical SAM enzymes"/>
    <property type="match status" value="1"/>
</dbReference>
<evidence type="ECO:0000256" key="1">
    <source>
        <dbReference type="ARBA" id="ARBA00001966"/>
    </source>
</evidence>
<evidence type="ECO:0000313" key="7">
    <source>
        <dbReference type="EMBL" id="MDY7229898.1"/>
    </source>
</evidence>
<dbReference type="InterPro" id="IPR034457">
    <property type="entry name" value="Organic_radical-activating"/>
</dbReference>
<dbReference type="InterPro" id="IPR013785">
    <property type="entry name" value="Aldolase_TIM"/>
</dbReference>
<reference evidence="7 8" key="1">
    <citation type="submission" date="2023-12" db="EMBL/GenBank/DDBJ databases">
        <title>the genome sequence of Hyalangium sp. s54d21.</title>
        <authorList>
            <person name="Zhang X."/>
        </authorList>
    </citation>
    <scope>NUCLEOTIDE SEQUENCE [LARGE SCALE GENOMIC DNA]</scope>
    <source>
        <strain evidence="8">s54d21</strain>
    </source>
</reference>
<dbReference type="InterPro" id="IPR058240">
    <property type="entry name" value="rSAM_sf"/>
</dbReference>
<dbReference type="PANTHER" id="PTHR30352">
    <property type="entry name" value="PYRUVATE FORMATE-LYASE-ACTIVATING ENZYME"/>
    <property type="match status" value="1"/>
</dbReference>
<keyword evidence="6" id="KW-0411">Iron-sulfur</keyword>
<keyword evidence="2" id="KW-0004">4Fe-4S</keyword>
<keyword evidence="8" id="KW-1185">Reference proteome</keyword>
<sequence>MKLALSRLHYPVHALGPGARIGIWLQGCSIQCPGCISADTWAKERGWTTVEIVMATVAPWLAQADGVTISGGEPFDQPEALRTLLVRLRASTPGDILVYSGYPWEALAGHLDACAGLIDALISDPFEARAPQTLALRGSDNQRLHCLTPLGEARFRAYERPLEAADRQLDVLFDEDGTVWMAGIPHRGDMQRLSTLLSVGGHTASTTEARPLSKRQHS</sequence>
<dbReference type="InterPro" id="IPR007197">
    <property type="entry name" value="rSAM"/>
</dbReference>
<dbReference type="PANTHER" id="PTHR30352:SF2">
    <property type="entry name" value="ANAEROBIC RIBONUCLEOSIDE-TRIPHOSPHATE REDUCTASE-ACTIVATING PROTEIN"/>
    <property type="match status" value="1"/>
</dbReference>
<evidence type="ECO:0000256" key="4">
    <source>
        <dbReference type="ARBA" id="ARBA00022723"/>
    </source>
</evidence>
<organism evidence="7 8">
    <name type="scientific">Hyalangium rubrum</name>
    <dbReference type="NCBI Taxonomy" id="3103134"/>
    <lineage>
        <taxon>Bacteria</taxon>
        <taxon>Pseudomonadati</taxon>
        <taxon>Myxococcota</taxon>
        <taxon>Myxococcia</taxon>
        <taxon>Myxococcales</taxon>
        <taxon>Cystobacterineae</taxon>
        <taxon>Archangiaceae</taxon>
        <taxon>Hyalangium</taxon>
    </lineage>
</organism>
<accession>A0ABU5H8T7</accession>
<evidence type="ECO:0000256" key="6">
    <source>
        <dbReference type="ARBA" id="ARBA00023014"/>
    </source>
</evidence>
<dbReference type="Gene3D" id="3.20.20.70">
    <property type="entry name" value="Aldolase class I"/>
    <property type="match status" value="1"/>
</dbReference>
<comment type="caution">
    <text evidence="7">The sequence shown here is derived from an EMBL/GenBank/DDBJ whole genome shotgun (WGS) entry which is preliminary data.</text>
</comment>